<keyword evidence="1" id="KW-0812">Transmembrane</keyword>
<accession>A0ABW8VUU9</accession>
<keyword evidence="3" id="KW-1185">Reference proteome</keyword>
<evidence type="ECO:0000313" key="2">
    <source>
        <dbReference type="EMBL" id="MFL8939140.1"/>
    </source>
</evidence>
<comment type="caution">
    <text evidence="2">The sequence shown here is derived from an EMBL/GenBank/DDBJ whole genome shotgun (WGS) entry which is preliminary data.</text>
</comment>
<sequence length="75" mass="9000">MDRRKELVMLSSFVLNLFLYFPEDKTEYIPAAIWMAIFFILTILTFRLIKKVSKKEELKTKAIEDEIRQKNRGTE</sequence>
<feature type="transmembrane region" description="Helical" evidence="1">
    <location>
        <begin position="28"/>
        <end position="49"/>
    </location>
</feature>
<feature type="transmembrane region" description="Helical" evidence="1">
    <location>
        <begin position="7"/>
        <end position="22"/>
    </location>
</feature>
<dbReference type="Proteomes" id="UP001628668">
    <property type="component" value="Unassembled WGS sequence"/>
</dbReference>
<evidence type="ECO:0000256" key="1">
    <source>
        <dbReference type="SAM" id="Phobius"/>
    </source>
</evidence>
<dbReference type="EMBL" id="JBJOSA010000031">
    <property type="protein sequence ID" value="MFL8939140.1"/>
    <property type="molecule type" value="Genomic_DNA"/>
</dbReference>
<protein>
    <recommendedName>
        <fullName evidence="4">Small integral membrane protein 15</fullName>
    </recommendedName>
</protein>
<keyword evidence="1" id="KW-0472">Membrane</keyword>
<proteinExistence type="predicted"/>
<dbReference type="RefSeq" id="WP_318293572.1">
    <property type="nucleotide sequence ID" value="NZ_JBJOSA010000031.1"/>
</dbReference>
<reference evidence="2 3" key="1">
    <citation type="submission" date="2024-12" db="EMBL/GenBank/DDBJ databases">
        <authorList>
            <person name="Li X."/>
            <person name="Zhang D."/>
        </authorList>
    </citation>
    <scope>NUCLEOTIDE SEQUENCE [LARGE SCALE GENOMIC DNA]</scope>
    <source>
        <strain evidence="2 3">JCM19602</strain>
    </source>
</reference>
<keyword evidence="1" id="KW-1133">Transmembrane helix</keyword>
<evidence type="ECO:0000313" key="3">
    <source>
        <dbReference type="Proteomes" id="UP001628668"/>
    </source>
</evidence>
<gene>
    <name evidence="2" type="ORF">ACKA06_20410</name>
</gene>
<name>A0ABW8VUU9_9BACI</name>
<organism evidence="2 3">
    <name type="scientific">Rossellomorea oryzaecorticis</name>
    <dbReference type="NCBI Taxonomy" id="1396505"/>
    <lineage>
        <taxon>Bacteria</taxon>
        <taxon>Bacillati</taxon>
        <taxon>Bacillota</taxon>
        <taxon>Bacilli</taxon>
        <taxon>Bacillales</taxon>
        <taxon>Bacillaceae</taxon>
        <taxon>Rossellomorea</taxon>
    </lineage>
</organism>
<evidence type="ECO:0008006" key="4">
    <source>
        <dbReference type="Google" id="ProtNLM"/>
    </source>
</evidence>